<evidence type="ECO:0000313" key="2">
    <source>
        <dbReference type="Proteomes" id="UP001324794"/>
    </source>
</evidence>
<dbReference type="RefSeq" id="WP_223288857.1">
    <property type="nucleotide sequence ID" value="NZ_CP140255.1"/>
</dbReference>
<proteinExistence type="predicted"/>
<evidence type="ECO:0000313" key="1">
    <source>
        <dbReference type="EMBL" id="WQH14512.1"/>
    </source>
</evidence>
<gene>
    <name evidence="1" type="ORF">SR894_08205</name>
</gene>
<protein>
    <submittedName>
        <fullName evidence="1">Uncharacterized protein</fullName>
    </submittedName>
</protein>
<keyword evidence="2" id="KW-1185">Reference proteome</keyword>
<accession>A0ABZ0YTF1</accession>
<dbReference type="EMBL" id="CP140255">
    <property type="protein sequence ID" value="WQH14512.1"/>
    <property type="molecule type" value="Genomic_DNA"/>
</dbReference>
<name>A0ABZ0YTF1_9GAMM</name>
<reference evidence="1 2" key="1">
    <citation type="submission" date="2023-11" db="EMBL/GenBank/DDBJ databases">
        <title>MicrobeMod: A computational toolkit for identifying prokaryotic methylation and restriction-modification with nanopore sequencing.</title>
        <authorList>
            <person name="Crits-Christoph A."/>
            <person name="Kang S.C."/>
            <person name="Lee H."/>
            <person name="Ostrov N."/>
        </authorList>
    </citation>
    <scope>NUCLEOTIDE SEQUENCE [LARGE SCALE GENOMIC DNA]</scope>
    <source>
        <strain evidence="1 2">ATCC BAA-805</strain>
    </source>
</reference>
<sequence length="382" mass="43651">MKLEIITDDEQGARICGEYWRQSEDGEFVFKISEIAIAYSMKTHEVSKFVEQHAFVWLEDICCGRCRQPYRFGTRSQYQDRRWLRERVCSACLEAERQAIADEKKELLLKMRQSAKSNVPDLAALDLTSKVYLLATIQALGDEQLATIEPLSDYPACTLSPDPVYDHKVLQHLIDHNLLLISLATRLEVVALHEDGQFSVDLGACSFSISFEADQVIALINEFFDEEIAHSVRQSPEFNALCKEAQLNECIGFLKVMLEEHQLYWSPGEKSRQMLSRCLEHFSVAQVYNFIWRAAKDAAAYYMRSSISKRQAANSVVGNISRSMERALANEWEVKPFARNYNLPQSSLSRVIFNMILGTDDSGFDYRLADVFEKSGLHEPSV</sequence>
<dbReference type="Proteomes" id="UP001324794">
    <property type="component" value="Chromosome"/>
</dbReference>
<organism evidence="1 2">
    <name type="scientific">Vreelandella neptunia</name>
    <dbReference type="NCBI Taxonomy" id="115551"/>
    <lineage>
        <taxon>Bacteria</taxon>
        <taxon>Pseudomonadati</taxon>
        <taxon>Pseudomonadota</taxon>
        <taxon>Gammaproteobacteria</taxon>
        <taxon>Oceanospirillales</taxon>
        <taxon>Halomonadaceae</taxon>
        <taxon>Vreelandella</taxon>
    </lineage>
</organism>